<protein>
    <submittedName>
        <fullName evidence="2">Uncharacterized protein</fullName>
    </submittedName>
</protein>
<feature type="region of interest" description="Disordered" evidence="1">
    <location>
        <begin position="229"/>
        <end position="285"/>
    </location>
</feature>
<reference evidence="2" key="1">
    <citation type="submission" date="2017-12" db="EMBL/GenBank/DDBJ databases">
        <title>Gene loss provides genomic basis for host adaptation in cereal stripe rust fungi.</title>
        <authorList>
            <person name="Xia C."/>
        </authorList>
    </citation>
    <scope>NUCLEOTIDE SEQUENCE [LARGE SCALE GENOMIC DNA]</scope>
    <source>
        <strain evidence="2">93-210</strain>
    </source>
</reference>
<dbReference type="EMBL" id="PKSL01000072">
    <property type="protein sequence ID" value="POW07651.1"/>
    <property type="molecule type" value="Genomic_DNA"/>
</dbReference>
<feature type="compositionally biased region" description="Polar residues" evidence="1">
    <location>
        <begin position="252"/>
        <end position="261"/>
    </location>
</feature>
<dbReference type="AlphaFoldDB" id="A0A2S4VDR5"/>
<accession>A0A2S4VDR5</accession>
<evidence type="ECO:0000256" key="1">
    <source>
        <dbReference type="SAM" id="MobiDB-lite"/>
    </source>
</evidence>
<organism evidence="2 3">
    <name type="scientific">Puccinia striiformis</name>
    <dbReference type="NCBI Taxonomy" id="27350"/>
    <lineage>
        <taxon>Eukaryota</taxon>
        <taxon>Fungi</taxon>
        <taxon>Dikarya</taxon>
        <taxon>Basidiomycota</taxon>
        <taxon>Pucciniomycotina</taxon>
        <taxon>Pucciniomycetes</taxon>
        <taxon>Pucciniales</taxon>
        <taxon>Pucciniaceae</taxon>
        <taxon>Puccinia</taxon>
    </lineage>
</organism>
<sequence>MLISKGAPKHHSLQQEVVQITDHNMASSIVEDADVLMQSQKSNLSSNLSLSKFVREMSRGDLYCKTDHLKLKVKALKGPDAKAQVPNVLKATRRIMPPLPKVTKPRSCITKKTGKNSLDGELENLAVSLVKVFSEYHTAQITSSHSKFKAGKHFGIFDARRMALAYHNGFSSEEMEKVIGGEAIDGQMRCLETELEAYVKSRPFLNYLDDLKKGKRNVGASKAAALARKQAKEKKTAEASKKAAMLAKKTASVPTRQSARTAENKRKDYNDDQDNNKRAKLNHST</sequence>
<evidence type="ECO:0000313" key="3">
    <source>
        <dbReference type="Proteomes" id="UP000239156"/>
    </source>
</evidence>
<comment type="caution">
    <text evidence="2">The sequence shown here is derived from an EMBL/GenBank/DDBJ whole genome shotgun (WGS) entry which is preliminary data.</text>
</comment>
<dbReference type="VEuPathDB" id="FungiDB:PSTT_08089"/>
<feature type="compositionally biased region" description="Basic and acidic residues" evidence="1">
    <location>
        <begin position="262"/>
        <end position="277"/>
    </location>
</feature>
<name>A0A2S4VDR5_9BASI</name>
<dbReference type="Proteomes" id="UP000239156">
    <property type="component" value="Unassembled WGS sequence"/>
</dbReference>
<gene>
    <name evidence="2" type="ORF">PSTT_08089</name>
</gene>
<proteinExistence type="predicted"/>
<evidence type="ECO:0000313" key="2">
    <source>
        <dbReference type="EMBL" id="POW07651.1"/>
    </source>
</evidence>
<dbReference type="VEuPathDB" id="FungiDB:PSHT_13634"/>
<keyword evidence="3" id="KW-1185">Reference proteome</keyword>